<dbReference type="AlphaFoldDB" id="A0AA38ZAB9"/>
<comment type="caution">
    <text evidence="1">The sequence shown here is derived from an EMBL/GenBank/DDBJ whole genome shotgun (WGS) entry which is preliminary data.</text>
</comment>
<dbReference type="Gene3D" id="3.80.10.10">
    <property type="entry name" value="Ribonuclease Inhibitor"/>
    <property type="match status" value="2"/>
</dbReference>
<sequence length="322" mass="36876">MLEWEHWEDWSSSIATLFPCLRQLTIQNCRNLIRKLPTYLPSLTKLSVHRCPKLEPPLLRLPLLKEFQVGECNEAVLRSGIGLTSLTELRISGVLGLIKLQQRFMQLLRGLQALKIWKCEELTCLWEDGFESENLHRHQLVSLGCNLQFLEIINCDKLERLPNGWQSLTCLEKLKIQDCPKLVSFPEIGFPPKLKHLTLEKCEGLKRLPDGMMLKMRNNSSNDSNNLCLLQHLSISQCPSLICFPKGQLPTTLKLLNISSCENLKSLPEGMMHCNSITTNDTTDMCALEYLFIWAYTSLIGFPKGGLPTTLKELRIWNCERL</sequence>
<gene>
    <name evidence="1" type="ORF">PVL29_017265</name>
</gene>
<dbReference type="SUPFAM" id="SSF52058">
    <property type="entry name" value="L domain-like"/>
    <property type="match status" value="1"/>
</dbReference>
<evidence type="ECO:0000313" key="1">
    <source>
        <dbReference type="EMBL" id="KAJ9685160.1"/>
    </source>
</evidence>
<proteinExistence type="predicted"/>
<protein>
    <submittedName>
        <fullName evidence="1">Uncharacterized protein</fullName>
    </submittedName>
</protein>
<name>A0AA38ZAB9_VITRO</name>
<dbReference type="PANTHER" id="PTHR34630">
    <property type="entry name" value="OS11G0677101 PROTEIN"/>
    <property type="match status" value="1"/>
</dbReference>
<reference evidence="1 2" key="1">
    <citation type="journal article" date="2023" name="BMC Biotechnol.">
        <title>Vitis rotundifolia cv Carlos genome sequencing.</title>
        <authorList>
            <person name="Huff M."/>
            <person name="Hulse-Kemp A."/>
            <person name="Scheffler B."/>
            <person name="Youngblood R."/>
            <person name="Simpson S."/>
            <person name="Babiker E."/>
            <person name="Staton M."/>
        </authorList>
    </citation>
    <scope>NUCLEOTIDE SEQUENCE [LARGE SCALE GENOMIC DNA]</scope>
    <source>
        <tissue evidence="1">Leaf</tissue>
    </source>
</reference>
<accession>A0AA38ZAB9</accession>
<keyword evidence="2" id="KW-1185">Reference proteome</keyword>
<dbReference type="InterPro" id="IPR032675">
    <property type="entry name" value="LRR_dom_sf"/>
</dbReference>
<dbReference type="Proteomes" id="UP001168098">
    <property type="component" value="Unassembled WGS sequence"/>
</dbReference>
<evidence type="ECO:0000313" key="2">
    <source>
        <dbReference type="Proteomes" id="UP001168098"/>
    </source>
</evidence>
<dbReference type="EMBL" id="JARBHA010000013">
    <property type="protein sequence ID" value="KAJ9685160.1"/>
    <property type="molecule type" value="Genomic_DNA"/>
</dbReference>
<organism evidence="1 2">
    <name type="scientific">Vitis rotundifolia</name>
    <name type="common">Muscadine grape</name>
    <dbReference type="NCBI Taxonomy" id="103349"/>
    <lineage>
        <taxon>Eukaryota</taxon>
        <taxon>Viridiplantae</taxon>
        <taxon>Streptophyta</taxon>
        <taxon>Embryophyta</taxon>
        <taxon>Tracheophyta</taxon>
        <taxon>Spermatophyta</taxon>
        <taxon>Magnoliopsida</taxon>
        <taxon>eudicotyledons</taxon>
        <taxon>Gunneridae</taxon>
        <taxon>Pentapetalae</taxon>
        <taxon>rosids</taxon>
        <taxon>Vitales</taxon>
        <taxon>Vitaceae</taxon>
        <taxon>Viteae</taxon>
        <taxon>Vitis</taxon>
    </lineage>
</organism>
<dbReference type="PANTHER" id="PTHR34630:SF34">
    <property type="entry name" value="OS11G0245800 PROTEIN"/>
    <property type="match status" value="1"/>
</dbReference>